<comment type="caution">
    <text evidence="2">The sequence shown here is derived from an EMBL/GenBank/DDBJ whole genome shotgun (WGS) entry which is preliminary data.</text>
</comment>
<accession>A0A4Z2EGV5</accession>
<keyword evidence="1" id="KW-0472">Membrane</keyword>
<dbReference type="AlphaFoldDB" id="A0A4Z2EGV5"/>
<evidence type="ECO:0000313" key="2">
    <source>
        <dbReference type="EMBL" id="TNN27704.1"/>
    </source>
</evidence>
<dbReference type="EMBL" id="SRLO01007860">
    <property type="protein sequence ID" value="TNN27704.1"/>
    <property type="molecule type" value="Genomic_DNA"/>
</dbReference>
<evidence type="ECO:0000313" key="3">
    <source>
        <dbReference type="Proteomes" id="UP000314294"/>
    </source>
</evidence>
<feature type="transmembrane region" description="Helical" evidence="1">
    <location>
        <begin position="134"/>
        <end position="155"/>
    </location>
</feature>
<name>A0A4Z2EGV5_9TELE</name>
<dbReference type="Proteomes" id="UP000314294">
    <property type="component" value="Unassembled WGS sequence"/>
</dbReference>
<keyword evidence="1" id="KW-0812">Transmembrane</keyword>
<evidence type="ECO:0000256" key="1">
    <source>
        <dbReference type="SAM" id="Phobius"/>
    </source>
</evidence>
<proteinExistence type="predicted"/>
<keyword evidence="1" id="KW-1133">Transmembrane helix</keyword>
<sequence length="156" mass="17204">MTAKANGDSSKAMGSAAGGGRAIHSMSSLAVDESGGTPWSVASIWRVTAALGPSASSSRATILHTSCRPARRRRSGSLMWKSLSVNLGWLSLASRTRITTVAVERRDGEPLSETITWGRRTKIHYVYTRRKLDIYIYIYTVLFTFFMSDMFVFVLC</sequence>
<organism evidence="2 3">
    <name type="scientific">Liparis tanakae</name>
    <name type="common">Tanaka's snailfish</name>
    <dbReference type="NCBI Taxonomy" id="230148"/>
    <lineage>
        <taxon>Eukaryota</taxon>
        <taxon>Metazoa</taxon>
        <taxon>Chordata</taxon>
        <taxon>Craniata</taxon>
        <taxon>Vertebrata</taxon>
        <taxon>Euteleostomi</taxon>
        <taxon>Actinopterygii</taxon>
        <taxon>Neopterygii</taxon>
        <taxon>Teleostei</taxon>
        <taxon>Neoteleostei</taxon>
        <taxon>Acanthomorphata</taxon>
        <taxon>Eupercaria</taxon>
        <taxon>Perciformes</taxon>
        <taxon>Cottioidei</taxon>
        <taxon>Cottales</taxon>
        <taxon>Liparidae</taxon>
        <taxon>Liparis</taxon>
    </lineage>
</organism>
<reference evidence="2 3" key="1">
    <citation type="submission" date="2019-03" db="EMBL/GenBank/DDBJ databases">
        <title>First draft genome of Liparis tanakae, snailfish: a comprehensive survey of snailfish specific genes.</title>
        <authorList>
            <person name="Kim W."/>
            <person name="Song I."/>
            <person name="Jeong J.-H."/>
            <person name="Kim D."/>
            <person name="Kim S."/>
            <person name="Ryu S."/>
            <person name="Song J.Y."/>
            <person name="Lee S.K."/>
        </authorList>
    </citation>
    <scope>NUCLEOTIDE SEQUENCE [LARGE SCALE GENOMIC DNA]</scope>
    <source>
        <tissue evidence="2">Muscle</tissue>
    </source>
</reference>
<gene>
    <name evidence="2" type="ORF">EYF80_062150</name>
</gene>
<protein>
    <submittedName>
        <fullName evidence="2">Uncharacterized protein</fullName>
    </submittedName>
</protein>
<keyword evidence="3" id="KW-1185">Reference proteome</keyword>